<protein>
    <submittedName>
        <fullName evidence="4">Acyltransferase</fullName>
    </submittedName>
</protein>
<dbReference type="InterPro" id="IPR051159">
    <property type="entry name" value="Hexapeptide_acetyltransf"/>
</dbReference>
<sequence length="168" mass="18136">MKEKIYYGSYLFIKGWDFPFVDGWRAAIVKKLLQQKSNKLLIRSNVILHGFNKLTIGDDVSINHGCFISAEGGLTIGNMVSIGHNTSVITTEHSFSDPNLPIKKQPIVLEPVRLHDNIWVGANVTILAGVTIASNTIIAAGAVVTKSILTEGTIVGGVPAKLIKTINS</sequence>
<dbReference type="SUPFAM" id="SSF51161">
    <property type="entry name" value="Trimeric LpxA-like enzymes"/>
    <property type="match status" value="1"/>
</dbReference>
<dbReference type="EMBL" id="CP049057">
    <property type="protein sequence ID" value="QIE58266.1"/>
    <property type="molecule type" value="Genomic_DNA"/>
</dbReference>
<organism evidence="4 5">
    <name type="scientific">Rasiella rasia</name>
    <dbReference type="NCBI Taxonomy" id="2744027"/>
    <lineage>
        <taxon>Bacteria</taxon>
        <taxon>Pseudomonadati</taxon>
        <taxon>Bacteroidota</taxon>
        <taxon>Flavobacteriia</taxon>
        <taxon>Flavobacteriales</taxon>
        <taxon>Flavobacteriaceae</taxon>
        <taxon>Rasiella</taxon>
    </lineage>
</organism>
<dbReference type="PROSITE" id="PS00101">
    <property type="entry name" value="HEXAPEP_TRANSFERASES"/>
    <property type="match status" value="1"/>
</dbReference>
<keyword evidence="3 4" id="KW-0012">Acyltransferase</keyword>
<dbReference type="PANTHER" id="PTHR23416:SF78">
    <property type="entry name" value="LIPOPOLYSACCHARIDE BIOSYNTHESIS O-ACETYL TRANSFERASE WBBJ-RELATED"/>
    <property type="match status" value="1"/>
</dbReference>
<reference evidence="4 5" key="1">
    <citation type="submission" date="2020-02" db="EMBL/GenBank/DDBJ databases">
        <title>Complete genome sequence of Flavobacteriaceae bacterium.</title>
        <authorList>
            <person name="Kim S.-J."/>
            <person name="Kim Y.-S."/>
            <person name="Kim K.-H."/>
        </authorList>
    </citation>
    <scope>NUCLEOTIDE SEQUENCE [LARGE SCALE GENOMIC DNA]</scope>
    <source>
        <strain evidence="4 5">RR4-40</strain>
    </source>
</reference>
<evidence type="ECO:0000313" key="5">
    <source>
        <dbReference type="Proteomes" id="UP000505306"/>
    </source>
</evidence>
<dbReference type="KEGG" id="mgel:G5B37_01385"/>
<keyword evidence="1 4" id="KW-0808">Transferase</keyword>
<dbReference type="Gene3D" id="2.160.10.10">
    <property type="entry name" value="Hexapeptide repeat proteins"/>
    <property type="match status" value="1"/>
</dbReference>
<evidence type="ECO:0000256" key="3">
    <source>
        <dbReference type="ARBA" id="ARBA00023315"/>
    </source>
</evidence>
<dbReference type="RefSeq" id="WP_164678273.1">
    <property type="nucleotide sequence ID" value="NZ_CP049057.1"/>
</dbReference>
<dbReference type="AlphaFoldDB" id="A0A6G6GI50"/>
<keyword evidence="2" id="KW-0677">Repeat</keyword>
<dbReference type="GO" id="GO:0016746">
    <property type="term" value="F:acyltransferase activity"/>
    <property type="evidence" value="ECO:0007669"/>
    <property type="project" value="UniProtKB-KW"/>
</dbReference>
<dbReference type="InterPro" id="IPR011004">
    <property type="entry name" value="Trimer_LpxA-like_sf"/>
</dbReference>
<keyword evidence="5" id="KW-1185">Reference proteome</keyword>
<evidence type="ECO:0000256" key="2">
    <source>
        <dbReference type="ARBA" id="ARBA00022737"/>
    </source>
</evidence>
<dbReference type="InterPro" id="IPR018357">
    <property type="entry name" value="Hexapep_transf_CS"/>
</dbReference>
<dbReference type="Pfam" id="PF00132">
    <property type="entry name" value="Hexapep"/>
    <property type="match status" value="1"/>
</dbReference>
<dbReference type="Proteomes" id="UP000505306">
    <property type="component" value="Chromosome"/>
</dbReference>
<name>A0A6G6GI50_9FLAO</name>
<proteinExistence type="predicted"/>
<dbReference type="PANTHER" id="PTHR23416">
    <property type="entry name" value="SIALIC ACID SYNTHASE-RELATED"/>
    <property type="match status" value="1"/>
</dbReference>
<evidence type="ECO:0000313" key="4">
    <source>
        <dbReference type="EMBL" id="QIE58266.1"/>
    </source>
</evidence>
<accession>A0A6G6GI50</accession>
<evidence type="ECO:0000256" key="1">
    <source>
        <dbReference type="ARBA" id="ARBA00022679"/>
    </source>
</evidence>
<dbReference type="CDD" id="cd04647">
    <property type="entry name" value="LbH_MAT_like"/>
    <property type="match status" value="1"/>
</dbReference>
<dbReference type="InterPro" id="IPR001451">
    <property type="entry name" value="Hexapep"/>
</dbReference>
<gene>
    <name evidence="4" type="ORF">G5B37_01385</name>
</gene>